<evidence type="ECO:0000313" key="3">
    <source>
        <dbReference type="EMBL" id="KAF7577341.1"/>
    </source>
</evidence>
<proteinExistence type="predicted"/>
<feature type="chain" id="PRO_5042700921" evidence="1">
    <location>
        <begin position="19"/>
        <end position="145"/>
    </location>
</feature>
<accession>A0A2W1E062</accession>
<reference evidence="4" key="2">
    <citation type="submission" date="2021-05" db="EMBL/GenBank/DDBJ databases">
        <authorList>
            <person name="Moolhuijzen P.M."/>
            <person name="Moffat C.S."/>
        </authorList>
    </citation>
    <scope>NUCLEOTIDE SEQUENCE</scope>
    <source>
        <strain evidence="4">86-124</strain>
    </source>
</reference>
<dbReference type="EMBL" id="NQIK02000001">
    <property type="protein sequence ID" value="KAF7577341.1"/>
    <property type="molecule type" value="Genomic_DNA"/>
</dbReference>
<gene>
    <name evidence="4" type="ORF">Ptr86124_007200</name>
    <name evidence="3" type="ORF">PtrM4_015810</name>
</gene>
<keyword evidence="1" id="KW-0732">Signal</keyword>
<evidence type="ECO:0000313" key="5">
    <source>
        <dbReference type="Proteomes" id="UP000245464"/>
    </source>
</evidence>
<dbReference type="Pfam" id="PF01476">
    <property type="entry name" value="LysM"/>
    <property type="match status" value="1"/>
</dbReference>
<dbReference type="Gene3D" id="3.10.350.10">
    <property type="entry name" value="LysM domain"/>
    <property type="match status" value="1"/>
</dbReference>
<evidence type="ECO:0000313" key="4">
    <source>
        <dbReference type="EMBL" id="KAI1513298.1"/>
    </source>
</evidence>
<feature type="domain" description="LysM" evidence="2">
    <location>
        <begin position="94"/>
        <end position="140"/>
    </location>
</feature>
<dbReference type="AlphaFoldDB" id="A0A2W1E062"/>
<dbReference type="Proteomes" id="UP000249757">
    <property type="component" value="Unassembled WGS sequence"/>
</dbReference>
<dbReference type="OMA" id="WVIQVPC"/>
<comment type="caution">
    <text evidence="4">The sequence shown here is derived from an EMBL/GenBank/DDBJ whole genome shotgun (WGS) entry which is preliminary data.</text>
</comment>
<feature type="signal peptide" evidence="1">
    <location>
        <begin position="1"/>
        <end position="18"/>
    </location>
</feature>
<dbReference type="EMBL" id="NRDI02000009">
    <property type="protein sequence ID" value="KAI1513298.1"/>
    <property type="molecule type" value="Genomic_DNA"/>
</dbReference>
<name>A0A2W1E062_9PLEO</name>
<dbReference type="OrthoDB" id="2107166at2759"/>
<dbReference type="InterPro" id="IPR018392">
    <property type="entry name" value="LysM"/>
</dbReference>
<reference evidence="6" key="4">
    <citation type="journal article" date="2022" name="Microb. Genom.">
        <title>A global pangenome for the wheat fungal pathogen Pyrenophora tritici-repentis and prediction of effector protein structural homology.</title>
        <authorList>
            <person name="Moolhuijzen P.M."/>
            <person name="See P.T."/>
            <person name="Shi G."/>
            <person name="Powell H.R."/>
            <person name="Cockram J."/>
            <person name="Jorgensen L.N."/>
            <person name="Benslimane H."/>
            <person name="Strelkov S.E."/>
            <person name="Turner J."/>
            <person name="Liu Z."/>
            <person name="Moffat C.S."/>
        </authorList>
    </citation>
    <scope>NUCLEOTIDE SEQUENCE [LARGE SCALE GENOMIC DNA]</scope>
</reference>
<evidence type="ECO:0000313" key="6">
    <source>
        <dbReference type="Proteomes" id="UP000249757"/>
    </source>
</evidence>
<protein>
    <submittedName>
        <fullName evidence="4">LysM domain containing protein</fullName>
    </submittedName>
</protein>
<reference evidence="3 5" key="1">
    <citation type="journal article" date="2018" name="BMC Genomics">
        <title>Comparative genomics of the wheat fungal pathogen Pyrenophora tritici-repentis reveals chromosomal variations and genome plasticity.</title>
        <authorList>
            <person name="Moolhuijzen P."/>
            <person name="See P.T."/>
            <person name="Hane J.K."/>
            <person name="Shi G."/>
            <person name="Liu Z."/>
            <person name="Oliver R.P."/>
            <person name="Moffat C.S."/>
        </authorList>
    </citation>
    <scope>NUCLEOTIDE SEQUENCE [LARGE SCALE GENOMIC DNA]</scope>
    <source>
        <strain evidence="3">M4</strain>
    </source>
</reference>
<dbReference type="PROSITE" id="PS51782">
    <property type="entry name" value="LYSM"/>
    <property type="match status" value="1"/>
</dbReference>
<evidence type="ECO:0000259" key="2">
    <source>
        <dbReference type="PROSITE" id="PS51782"/>
    </source>
</evidence>
<dbReference type="InterPro" id="IPR036779">
    <property type="entry name" value="LysM_dom_sf"/>
</dbReference>
<dbReference type="Proteomes" id="UP000245464">
    <property type="component" value="Chromosome 1"/>
</dbReference>
<reference evidence="4" key="3">
    <citation type="journal article" date="2022" name="bioRxiv">
        <title>A global pangenome for the wheat fungal pathogen Pyrenophora tritici-repentis and prediction of effector protein structural homology.</title>
        <authorList>
            <person name="Moolhuijzen P."/>
            <person name="See P.T."/>
            <person name="Shi G."/>
            <person name="Powell H.R."/>
            <person name="Cockram J."/>
            <person name="Jorgensen L.N."/>
            <person name="Benslimane H."/>
            <person name="Strelkov S.E."/>
            <person name="Turner J."/>
            <person name="Liu Z."/>
            <person name="Moffat C.S."/>
        </authorList>
    </citation>
    <scope>NUCLEOTIDE SEQUENCE</scope>
    <source>
        <strain evidence="4">86-124</strain>
    </source>
</reference>
<keyword evidence="6" id="KW-1185">Reference proteome</keyword>
<evidence type="ECO:0000256" key="1">
    <source>
        <dbReference type="SAM" id="SignalP"/>
    </source>
</evidence>
<sequence>MRTTAVLLLATLLSVTEAARRQCAPTKGRPNYGYYPLKAADNIEAVKLDFCAVGTNNIARLNPRLKYPFKAGDYLVVPCKPAKRDCRGGANGIGSYHIVEGDELNPIARDFCTTAERLVQMNPEKIKNKDFIPADVTINVPCAFH</sequence>
<organism evidence="4 6">
    <name type="scientific">Pyrenophora tritici-repentis</name>
    <dbReference type="NCBI Taxonomy" id="45151"/>
    <lineage>
        <taxon>Eukaryota</taxon>
        <taxon>Fungi</taxon>
        <taxon>Dikarya</taxon>
        <taxon>Ascomycota</taxon>
        <taxon>Pezizomycotina</taxon>
        <taxon>Dothideomycetes</taxon>
        <taxon>Pleosporomycetidae</taxon>
        <taxon>Pleosporales</taxon>
        <taxon>Pleosporineae</taxon>
        <taxon>Pleosporaceae</taxon>
        <taxon>Pyrenophora</taxon>
    </lineage>
</organism>